<proteinExistence type="inferred from homology"/>
<dbReference type="InterPro" id="IPR050984">
    <property type="entry name" value="Gfo/Idh/MocA_domain"/>
</dbReference>
<evidence type="ECO:0000256" key="1">
    <source>
        <dbReference type="ARBA" id="ARBA00010928"/>
    </source>
</evidence>
<evidence type="ECO:0000259" key="4">
    <source>
        <dbReference type="Pfam" id="PF22725"/>
    </source>
</evidence>
<organism evidence="5 6">
    <name type="scientific">Yeguia hominis</name>
    <dbReference type="NCBI Taxonomy" id="2763662"/>
    <lineage>
        <taxon>Bacteria</taxon>
        <taxon>Bacillati</taxon>
        <taxon>Bacillota</taxon>
        <taxon>Clostridia</taxon>
        <taxon>Eubacteriales</taxon>
        <taxon>Yeguiaceae</taxon>
        <taxon>Yeguia</taxon>
    </lineage>
</organism>
<name>A0A926D8H4_9FIRM</name>
<sequence length="330" mass="36439">MQDGKLGVAMMGPGRIVHRVMQDFHNAENCALIGMASRSPERAKAAQAEYHAKYAMSYEEMVACPEVDLVYVATPHNFHMENAIFCMEHGKHVLCEKTFAITEAEAQAMADCAKANGVFLMEAMWTRFFPAMYDLRRLLLKEKVIGEIRHVTASMSFKSAVGLEDRLYARNLAGGALLDVGIYPISFCSMLLGSEPESVQSVCTLAPTGVDEHIAVQLQYSGGATAQLMGAFDCANQDMAIVFGSEGSVVIPEYYHPTHFTVYGKKTGVKEYSYAPENEGHHYQFMHAADMIGAGICDSPVMPLAETVRLVGLMQKIRYQNGIFYAEDNR</sequence>
<dbReference type="PANTHER" id="PTHR22604:SF105">
    <property type="entry name" value="TRANS-1,2-DIHYDROBENZENE-1,2-DIOL DEHYDROGENASE"/>
    <property type="match status" value="1"/>
</dbReference>
<dbReference type="SUPFAM" id="SSF55347">
    <property type="entry name" value="Glyceraldehyde-3-phosphate dehydrogenase-like, C-terminal domain"/>
    <property type="match status" value="1"/>
</dbReference>
<evidence type="ECO:0000313" key="5">
    <source>
        <dbReference type="EMBL" id="MBC8533317.1"/>
    </source>
</evidence>
<comment type="similarity">
    <text evidence="1">Belongs to the Gfo/Idh/MocA family.</text>
</comment>
<evidence type="ECO:0000259" key="3">
    <source>
        <dbReference type="Pfam" id="PF01408"/>
    </source>
</evidence>
<keyword evidence="6" id="KW-1185">Reference proteome</keyword>
<dbReference type="GO" id="GO:0000166">
    <property type="term" value="F:nucleotide binding"/>
    <property type="evidence" value="ECO:0007669"/>
    <property type="project" value="InterPro"/>
</dbReference>
<dbReference type="PANTHER" id="PTHR22604">
    <property type="entry name" value="OXIDOREDUCTASES"/>
    <property type="match status" value="1"/>
</dbReference>
<dbReference type="SUPFAM" id="SSF51735">
    <property type="entry name" value="NAD(P)-binding Rossmann-fold domains"/>
    <property type="match status" value="1"/>
</dbReference>
<evidence type="ECO:0000313" key="6">
    <source>
        <dbReference type="Proteomes" id="UP000651482"/>
    </source>
</evidence>
<dbReference type="Gene3D" id="3.30.360.10">
    <property type="entry name" value="Dihydrodipicolinate Reductase, domain 2"/>
    <property type="match status" value="1"/>
</dbReference>
<evidence type="ECO:0000256" key="2">
    <source>
        <dbReference type="ARBA" id="ARBA00023002"/>
    </source>
</evidence>
<dbReference type="EMBL" id="JACRSN010000005">
    <property type="protein sequence ID" value="MBC8533317.1"/>
    <property type="molecule type" value="Genomic_DNA"/>
</dbReference>
<keyword evidence="2" id="KW-0560">Oxidoreductase</keyword>
<dbReference type="InterPro" id="IPR055170">
    <property type="entry name" value="GFO_IDH_MocA-like_dom"/>
</dbReference>
<reference evidence="5" key="1">
    <citation type="submission" date="2020-08" db="EMBL/GenBank/DDBJ databases">
        <title>Genome public.</title>
        <authorList>
            <person name="Liu C."/>
            <person name="Sun Q."/>
        </authorList>
    </citation>
    <scope>NUCLEOTIDE SEQUENCE</scope>
    <source>
        <strain evidence="5">NSJ-40</strain>
    </source>
</reference>
<dbReference type="InterPro" id="IPR000683">
    <property type="entry name" value="Gfo/Idh/MocA-like_OxRdtase_N"/>
</dbReference>
<dbReference type="Pfam" id="PF01408">
    <property type="entry name" value="GFO_IDH_MocA"/>
    <property type="match status" value="1"/>
</dbReference>
<dbReference type="AlphaFoldDB" id="A0A926D8H4"/>
<dbReference type="RefSeq" id="WP_249318664.1">
    <property type="nucleotide sequence ID" value="NZ_JACRSN010000005.1"/>
</dbReference>
<feature type="domain" description="Gfo/Idh/MocA-like oxidoreductase N-terminal" evidence="3">
    <location>
        <begin position="7"/>
        <end position="122"/>
    </location>
</feature>
<comment type="caution">
    <text evidence="5">The sequence shown here is derived from an EMBL/GenBank/DDBJ whole genome shotgun (WGS) entry which is preliminary data.</text>
</comment>
<dbReference type="InterPro" id="IPR036291">
    <property type="entry name" value="NAD(P)-bd_dom_sf"/>
</dbReference>
<accession>A0A926D8H4</accession>
<dbReference type="Gene3D" id="3.40.50.720">
    <property type="entry name" value="NAD(P)-binding Rossmann-like Domain"/>
    <property type="match status" value="1"/>
</dbReference>
<protein>
    <submittedName>
        <fullName evidence="5">Gfo/Idh/MocA family oxidoreductase</fullName>
    </submittedName>
</protein>
<dbReference type="Pfam" id="PF22725">
    <property type="entry name" value="GFO_IDH_MocA_C3"/>
    <property type="match status" value="1"/>
</dbReference>
<dbReference type="Proteomes" id="UP000651482">
    <property type="component" value="Unassembled WGS sequence"/>
</dbReference>
<feature type="domain" description="GFO/IDH/MocA-like oxidoreductase" evidence="4">
    <location>
        <begin position="139"/>
        <end position="249"/>
    </location>
</feature>
<gene>
    <name evidence="5" type="ORF">IAG03_04720</name>
</gene>
<dbReference type="GO" id="GO:0016491">
    <property type="term" value="F:oxidoreductase activity"/>
    <property type="evidence" value="ECO:0007669"/>
    <property type="project" value="UniProtKB-KW"/>
</dbReference>